<feature type="compositionally biased region" description="Basic residues" evidence="1">
    <location>
        <begin position="58"/>
        <end position="70"/>
    </location>
</feature>
<evidence type="ECO:0000256" key="2">
    <source>
        <dbReference type="SAM" id="SignalP"/>
    </source>
</evidence>
<accession>V5K5J0</accession>
<sequence length="70" mass="7828">MKKIVLFCVIFVALVIIAEAIPTKSDDPDATKGRNVARAEPGQQGQVPVEPEFVASKPRNRKNRRNRKNN</sequence>
<name>V5K5J0_PHLOR</name>
<reference evidence="3" key="1">
    <citation type="journal article" date="2014" name="PLoS Negl. Trop. Dis.">
        <title>Comparative Analysis of Salivary Gland Transcriptomes of Phlebotomus orientalis Sand Flies from Endemic and Non-endemic Foci of Visceral Leishmaniasis.</title>
        <authorList>
            <person name="Vlkova M."/>
            <person name="Sima M."/>
            <person name="Rohousova I."/>
            <person name="Kostalova T."/>
            <person name="Sumova P."/>
            <person name="Volfova V."/>
            <person name="Jaske E.L."/>
            <person name="Barbian K.D."/>
            <person name="Gebre-Michael T."/>
            <person name="Hailu A."/>
            <person name="Warburg A."/>
            <person name="Ribeiro J.M."/>
            <person name="Valenzuela J.G."/>
            <person name="Jochim R.C."/>
            <person name="Volf P."/>
        </authorList>
    </citation>
    <scope>NUCLEOTIDE SEQUENCE</scope>
    <source>
        <strain evidence="3">Melka Werer</strain>
        <tissue evidence="3">Salivary gland</tissue>
    </source>
</reference>
<protein>
    <submittedName>
        <fullName evidence="3">5.6 kDa salivary protein</fullName>
    </submittedName>
</protein>
<proteinExistence type="evidence at transcript level"/>
<feature type="region of interest" description="Disordered" evidence="1">
    <location>
        <begin position="24"/>
        <end position="70"/>
    </location>
</feature>
<feature type="signal peptide" evidence="2">
    <location>
        <begin position="1"/>
        <end position="20"/>
    </location>
</feature>
<evidence type="ECO:0000313" key="3">
    <source>
        <dbReference type="EMBL" id="AGT96474.1"/>
    </source>
</evidence>
<dbReference type="AlphaFoldDB" id="V5K5J0"/>
<dbReference type="EMBL" id="KC170980">
    <property type="protein sequence ID" value="AGT96474.1"/>
    <property type="molecule type" value="mRNA"/>
</dbReference>
<keyword evidence="2" id="KW-0732">Signal</keyword>
<evidence type="ECO:0000256" key="1">
    <source>
        <dbReference type="SAM" id="MobiDB-lite"/>
    </source>
</evidence>
<organism evidence="3">
    <name type="scientific">Phlebotomus orientalis</name>
    <name type="common">Phlebotomine sand fly</name>
    <dbReference type="NCBI Taxonomy" id="99786"/>
    <lineage>
        <taxon>Eukaryota</taxon>
        <taxon>Metazoa</taxon>
        <taxon>Ecdysozoa</taxon>
        <taxon>Arthropoda</taxon>
        <taxon>Hexapoda</taxon>
        <taxon>Insecta</taxon>
        <taxon>Pterygota</taxon>
        <taxon>Neoptera</taxon>
        <taxon>Endopterygota</taxon>
        <taxon>Diptera</taxon>
        <taxon>Nematocera</taxon>
        <taxon>Psychodoidea</taxon>
        <taxon>Psychodidae</taxon>
        <taxon>Phlebotomus</taxon>
        <taxon>Larroussius</taxon>
    </lineage>
</organism>
<feature type="chain" id="PRO_5004738032" evidence="2">
    <location>
        <begin position="21"/>
        <end position="70"/>
    </location>
</feature>